<feature type="transmembrane region" description="Helical" evidence="1">
    <location>
        <begin position="16"/>
        <end position="34"/>
    </location>
</feature>
<evidence type="ECO:0000313" key="3">
    <source>
        <dbReference type="Proteomes" id="UP001231362"/>
    </source>
</evidence>
<sequence>MELFKIEFFKYFKSKMYFGYSLALIVCYLLPIFLYQRHDIELQPLLTAREIFHFNSYLTLPIITILHFSYFLSNEYSNNTVKLLFSSKFSKEKIFIIKYIVATITFILQIIPALVLSLIYIYYFYGSTTLMVPNTTIIYNLFETIGKIVFIQLMLNIYFLTLGSITMCINTFVKSRILTILMTFAIIILLKVAPISPGFINYTFINGSSVISGLTSIQPERYFTIFQIAFSSMGFILLFILISLFLFRKQIVQ</sequence>
<keyword evidence="1" id="KW-0812">Transmembrane</keyword>
<dbReference type="Pfam" id="PF12730">
    <property type="entry name" value="ABC2_membrane_4"/>
    <property type="match status" value="1"/>
</dbReference>
<evidence type="ECO:0000313" key="2">
    <source>
        <dbReference type="EMBL" id="MDQ0153805.1"/>
    </source>
</evidence>
<evidence type="ECO:0000256" key="1">
    <source>
        <dbReference type="SAM" id="Phobius"/>
    </source>
</evidence>
<keyword evidence="3" id="KW-1185">Reference proteome</keyword>
<comment type="caution">
    <text evidence="2">The sequence shown here is derived from an EMBL/GenBank/DDBJ whole genome shotgun (WGS) entry which is preliminary data.</text>
</comment>
<reference evidence="2 3" key="1">
    <citation type="submission" date="2023-07" db="EMBL/GenBank/DDBJ databases">
        <title>Genomic Encyclopedia of Type Strains, Phase IV (KMG-IV): sequencing the most valuable type-strain genomes for metagenomic binning, comparative biology and taxonomic classification.</title>
        <authorList>
            <person name="Goeker M."/>
        </authorList>
    </citation>
    <scope>NUCLEOTIDE SEQUENCE [LARGE SCALE GENOMIC DNA]</scope>
    <source>
        <strain evidence="2 3">DSM 23948</strain>
    </source>
</reference>
<accession>A0ABT9UYN5</accession>
<feature type="transmembrane region" description="Helical" evidence="1">
    <location>
        <begin position="94"/>
        <end position="125"/>
    </location>
</feature>
<feature type="transmembrane region" description="Helical" evidence="1">
    <location>
        <begin position="145"/>
        <end position="165"/>
    </location>
</feature>
<feature type="transmembrane region" description="Helical" evidence="1">
    <location>
        <begin position="54"/>
        <end position="73"/>
    </location>
</feature>
<proteinExistence type="predicted"/>
<dbReference type="EMBL" id="JAUSTU010000001">
    <property type="protein sequence ID" value="MDQ0153805.1"/>
    <property type="molecule type" value="Genomic_DNA"/>
</dbReference>
<keyword evidence="1" id="KW-0472">Membrane</keyword>
<keyword evidence="1" id="KW-1133">Transmembrane helix</keyword>
<feature type="transmembrane region" description="Helical" evidence="1">
    <location>
        <begin position="177"/>
        <end position="205"/>
    </location>
</feature>
<name>A0ABT9UYN5_9BACL</name>
<organism evidence="2 3">
    <name type="scientific">Anoxybacillus andreesenii</name>
    <dbReference type="NCBI Taxonomy" id="1325932"/>
    <lineage>
        <taxon>Bacteria</taxon>
        <taxon>Bacillati</taxon>
        <taxon>Bacillota</taxon>
        <taxon>Bacilli</taxon>
        <taxon>Bacillales</taxon>
        <taxon>Anoxybacillaceae</taxon>
        <taxon>Anoxybacillus</taxon>
    </lineage>
</organism>
<gene>
    <name evidence="2" type="ORF">J2S07_000103</name>
</gene>
<dbReference type="Proteomes" id="UP001231362">
    <property type="component" value="Unassembled WGS sequence"/>
</dbReference>
<protein>
    <submittedName>
        <fullName evidence="2">ABC-type transport system involved in multi-copper enzyme maturation permease subunit</fullName>
    </submittedName>
</protein>
<dbReference type="RefSeq" id="WP_370872755.1">
    <property type="nucleotide sequence ID" value="NZ_JAUSTU010000001.1"/>
</dbReference>
<feature type="transmembrane region" description="Helical" evidence="1">
    <location>
        <begin position="225"/>
        <end position="247"/>
    </location>
</feature>